<dbReference type="EMBL" id="CP036455">
    <property type="protein sequence ID" value="QBI52102.1"/>
    <property type="molecule type" value="Genomic_DNA"/>
</dbReference>
<dbReference type="InterPro" id="IPR036819">
    <property type="entry name" value="Subtilisin_inhibitor-like_sf"/>
</dbReference>
<evidence type="ECO:0000256" key="6">
    <source>
        <dbReference type="ARBA" id="ARBA00022900"/>
    </source>
</evidence>
<dbReference type="InterPro" id="IPR023549">
    <property type="entry name" value="Subtilisin_inhibitor"/>
</dbReference>
<dbReference type="PRINTS" id="PR00294">
    <property type="entry name" value="SSBTLNINHBTR"/>
</dbReference>
<keyword evidence="4" id="KW-0964">Secreted</keyword>
<keyword evidence="6 8" id="KW-0722">Serine protease inhibitor</keyword>
<dbReference type="InterPro" id="IPR020054">
    <property type="entry name" value="Prot_inh_SSI_I16_CS"/>
</dbReference>
<evidence type="ECO:0000259" key="10">
    <source>
        <dbReference type="Pfam" id="PF00720"/>
    </source>
</evidence>
<evidence type="ECO:0000256" key="7">
    <source>
        <dbReference type="ARBA" id="ARBA00023157"/>
    </source>
</evidence>
<dbReference type="PROSITE" id="PS00999">
    <property type="entry name" value="SSI"/>
    <property type="match status" value="1"/>
</dbReference>
<protein>
    <submittedName>
        <fullName evidence="11">Protease inhibitor SIL-V2</fullName>
    </submittedName>
</protein>
<comment type="similarity">
    <text evidence="2 8">Belongs to the protease inhibitor I16 (SSI) family.</text>
</comment>
<name>A0A4V0ZJ35_9ACTN</name>
<evidence type="ECO:0000256" key="9">
    <source>
        <dbReference type="SAM" id="SignalP"/>
    </source>
</evidence>
<feature type="signal peptide" evidence="9">
    <location>
        <begin position="1"/>
        <end position="28"/>
    </location>
</feature>
<accession>A0A4V0ZJ35</accession>
<organism evidence="11 12">
    <name type="scientific">Streptomonospora litoralis</name>
    <dbReference type="NCBI Taxonomy" id="2498135"/>
    <lineage>
        <taxon>Bacteria</taxon>
        <taxon>Bacillati</taxon>
        <taxon>Actinomycetota</taxon>
        <taxon>Actinomycetes</taxon>
        <taxon>Streptosporangiales</taxon>
        <taxon>Nocardiopsidaceae</taxon>
        <taxon>Streptomonospora</taxon>
    </lineage>
</organism>
<comment type="subcellular location">
    <subcellularLocation>
        <location evidence="1">Secreted</location>
    </subcellularLocation>
</comment>
<feature type="domain" description="Subtilisin inhibitor" evidence="10">
    <location>
        <begin position="33"/>
        <end position="116"/>
    </location>
</feature>
<sequence precursor="true">MLRRIAAGVGAAGAAALLCSAAAAPAAAQESSSTLEITVERAGAGTLDRYWLNCDPDFGTHPRPQEACAHLRESGGDLERLRSGAAYCPPTESPVEVRITGTWREEPVDFRVRYANGCYARVVGGPVVPSAWE</sequence>
<keyword evidence="12" id="KW-1185">Reference proteome</keyword>
<dbReference type="GO" id="GO:0005576">
    <property type="term" value="C:extracellular region"/>
    <property type="evidence" value="ECO:0007669"/>
    <property type="project" value="UniProtKB-SubCell"/>
</dbReference>
<reference evidence="11 12" key="1">
    <citation type="submission" date="2019-02" db="EMBL/GenBank/DDBJ databases">
        <authorList>
            <person name="Khodamoradi S."/>
            <person name="Hahnke R.L."/>
            <person name="Kaempfer P."/>
            <person name="Schumann P."/>
            <person name="Rohde M."/>
            <person name="Steinert M."/>
            <person name="Luzhetskyy A."/>
            <person name="Wink J."/>
            <person name="Ruckert C."/>
        </authorList>
    </citation>
    <scope>NUCLEOTIDE SEQUENCE [LARGE SCALE GENOMIC DNA]</scope>
    <source>
        <strain evidence="11 12">M2</strain>
    </source>
</reference>
<dbReference type="Proteomes" id="UP000292235">
    <property type="component" value="Chromosome"/>
</dbReference>
<dbReference type="KEGG" id="strr:EKD16_01425"/>
<evidence type="ECO:0000256" key="2">
    <source>
        <dbReference type="ARBA" id="ARBA00010472"/>
    </source>
</evidence>
<gene>
    <name evidence="11" type="ORF">EKD16_01425</name>
</gene>
<dbReference type="AlphaFoldDB" id="A0A4V0ZJ35"/>
<feature type="chain" id="PRO_5020937124" evidence="9">
    <location>
        <begin position="29"/>
        <end position="133"/>
    </location>
</feature>
<dbReference type="Pfam" id="PF00720">
    <property type="entry name" value="SSI"/>
    <property type="match status" value="1"/>
</dbReference>
<proteinExistence type="inferred from homology"/>
<evidence type="ECO:0000256" key="8">
    <source>
        <dbReference type="RuleBase" id="RU003471"/>
    </source>
</evidence>
<dbReference type="Gene3D" id="3.30.350.10">
    <property type="entry name" value="Subtilisin inhibitor-like"/>
    <property type="match status" value="1"/>
</dbReference>
<keyword evidence="9" id="KW-0732">Signal</keyword>
<comment type="subunit">
    <text evidence="3">Homodimer.</text>
</comment>
<evidence type="ECO:0000256" key="4">
    <source>
        <dbReference type="ARBA" id="ARBA00022525"/>
    </source>
</evidence>
<dbReference type="GO" id="GO:0004867">
    <property type="term" value="F:serine-type endopeptidase inhibitor activity"/>
    <property type="evidence" value="ECO:0007669"/>
    <property type="project" value="UniProtKB-KW"/>
</dbReference>
<keyword evidence="5 8" id="KW-0646">Protease inhibitor</keyword>
<keyword evidence="7" id="KW-1015">Disulfide bond</keyword>
<dbReference type="SUPFAM" id="SSF55399">
    <property type="entry name" value="Subtilisin inhibitor"/>
    <property type="match status" value="1"/>
</dbReference>
<evidence type="ECO:0000256" key="5">
    <source>
        <dbReference type="ARBA" id="ARBA00022690"/>
    </source>
</evidence>
<evidence type="ECO:0000256" key="3">
    <source>
        <dbReference type="ARBA" id="ARBA00011738"/>
    </source>
</evidence>
<dbReference type="RefSeq" id="WP_165498470.1">
    <property type="nucleotide sequence ID" value="NZ_CP036455.1"/>
</dbReference>
<evidence type="ECO:0000256" key="1">
    <source>
        <dbReference type="ARBA" id="ARBA00004613"/>
    </source>
</evidence>
<evidence type="ECO:0000313" key="12">
    <source>
        <dbReference type="Proteomes" id="UP000292235"/>
    </source>
</evidence>
<evidence type="ECO:0000313" key="11">
    <source>
        <dbReference type="EMBL" id="QBI52102.1"/>
    </source>
</evidence>
<dbReference type="InterPro" id="IPR000691">
    <property type="entry name" value="Prot_inh_I16_SSI"/>
</dbReference>